<keyword evidence="2" id="KW-0472">Membrane</keyword>
<dbReference type="RefSeq" id="WP_144322939.1">
    <property type="nucleotide sequence ID" value="NZ_CP040916.1"/>
</dbReference>
<dbReference type="Proteomes" id="UP000316806">
    <property type="component" value="Chromosome"/>
</dbReference>
<proteinExistence type="predicted"/>
<evidence type="ECO:0000256" key="2">
    <source>
        <dbReference type="SAM" id="Phobius"/>
    </source>
</evidence>
<feature type="region of interest" description="Disordered" evidence="1">
    <location>
        <begin position="63"/>
        <end position="83"/>
    </location>
</feature>
<gene>
    <name evidence="3" type="ORF">FH965_38585</name>
</gene>
<evidence type="ECO:0000313" key="4">
    <source>
        <dbReference type="Proteomes" id="UP000316806"/>
    </source>
</evidence>
<keyword evidence="2" id="KW-0812">Transmembrane</keyword>
<organism evidence="3 4">
    <name type="scientific">Streptomyces spectabilis</name>
    <dbReference type="NCBI Taxonomy" id="68270"/>
    <lineage>
        <taxon>Bacteria</taxon>
        <taxon>Bacillati</taxon>
        <taxon>Actinomycetota</taxon>
        <taxon>Actinomycetes</taxon>
        <taxon>Kitasatosporales</taxon>
        <taxon>Streptomycetaceae</taxon>
        <taxon>Streptomyces</taxon>
    </lineage>
</organism>
<accession>A0A516RJ97</accession>
<reference evidence="3 4" key="1">
    <citation type="journal article" date="2019" name="J. Ind. Microbiol. Biotechnol.">
        <title>The complete genomic sequence of Streptomyces spectabilis NRRL-2792 and identification of secondary metabolite biosynthetic gene clusters.</title>
        <authorList>
            <person name="Sinha A."/>
            <person name="Phillips-Salemka S."/>
            <person name="Niraula T.A."/>
            <person name="Short K.A."/>
            <person name="Niraula N.P."/>
        </authorList>
    </citation>
    <scope>NUCLEOTIDE SEQUENCE [LARGE SCALE GENOMIC DNA]</scope>
    <source>
        <strain evidence="3 4">NRRL 2792</strain>
    </source>
</reference>
<feature type="compositionally biased region" description="Pro residues" evidence="1">
    <location>
        <begin position="73"/>
        <end position="83"/>
    </location>
</feature>
<name>A0A516RJ97_STRST</name>
<protein>
    <submittedName>
        <fullName evidence="3">Uncharacterized protein</fullName>
    </submittedName>
</protein>
<evidence type="ECO:0000256" key="1">
    <source>
        <dbReference type="SAM" id="MobiDB-lite"/>
    </source>
</evidence>
<keyword evidence="2" id="KW-1133">Transmembrane helix</keyword>
<evidence type="ECO:0000313" key="3">
    <source>
        <dbReference type="EMBL" id="QDQ15737.1"/>
    </source>
</evidence>
<feature type="transmembrane region" description="Helical" evidence="2">
    <location>
        <begin position="6"/>
        <end position="28"/>
    </location>
</feature>
<dbReference type="EMBL" id="CP040916">
    <property type="protein sequence ID" value="QDQ15737.1"/>
    <property type="molecule type" value="Genomic_DNA"/>
</dbReference>
<dbReference type="AlphaFoldDB" id="A0A516RJ97"/>
<sequence length="83" mass="7824">MGGRGAVGLIAAAIGAVGVIAAALITVWGQDGGGEQKSPGTIVQTNERGNNQACVGQHVECGAGAASSAPGTDRPPPQGSSGG</sequence>